<dbReference type="InterPro" id="IPR001533">
    <property type="entry name" value="Pterin_deHydtase"/>
</dbReference>
<evidence type="ECO:0000256" key="1">
    <source>
        <dbReference type="ARBA" id="ARBA00001554"/>
    </source>
</evidence>
<protein>
    <recommendedName>
        <fullName evidence="3">4a-hydroxytetrahydrobiopterin dehydratase</fullName>
        <ecNumber evidence="3">4.2.1.96</ecNumber>
    </recommendedName>
</protein>
<dbReference type="GeneID" id="80884758"/>
<keyword evidence="6" id="KW-1185">Reference proteome</keyword>
<comment type="similarity">
    <text evidence="2">Belongs to the pterin-4-alpha-carbinolamine dehydratase family.</text>
</comment>
<evidence type="ECO:0000313" key="6">
    <source>
        <dbReference type="Proteomes" id="UP001217417"/>
    </source>
</evidence>
<organism evidence="5 6">
    <name type="scientific">Lipomyces tetrasporus</name>
    <dbReference type="NCBI Taxonomy" id="54092"/>
    <lineage>
        <taxon>Eukaryota</taxon>
        <taxon>Fungi</taxon>
        <taxon>Dikarya</taxon>
        <taxon>Ascomycota</taxon>
        <taxon>Saccharomycotina</taxon>
        <taxon>Lipomycetes</taxon>
        <taxon>Lipomycetales</taxon>
        <taxon>Lipomycetaceae</taxon>
        <taxon>Lipomyces</taxon>
    </lineage>
</organism>
<dbReference type="InterPro" id="IPR036428">
    <property type="entry name" value="PCD_sf"/>
</dbReference>
<dbReference type="EMBL" id="JARPMG010000002">
    <property type="protein sequence ID" value="KAJ8103086.1"/>
    <property type="molecule type" value="Genomic_DNA"/>
</dbReference>
<dbReference type="Proteomes" id="UP001217417">
    <property type="component" value="Unassembled WGS sequence"/>
</dbReference>
<accession>A0AAD7QY11</accession>
<dbReference type="EC" id="4.2.1.96" evidence="3"/>
<gene>
    <name evidence="5" type="ORF">POJ06DRAFT_273676</name>
</gene>
<keyword evidence="4" id="KW-0456">Lyase</keyword>
<dbReference type="AlphaFoldDB" id="A0AAD7QY11"/>
<dbReference type="Pfam" id="PF01329">
    <property type="entry name" value="Pterin_4a"/>
    <property type="match status" value="1"/>
</dbReference>
<dbReference type="GO" id="GO:0008124">
    <property type="term" value="F:4-alpha-hydroxytetrahydrobiopterin dehydratase activity"/>
    <property type="evidence" value="ECO:0007669"/>
    <property type="project" value="UniProtKB-EC"/>
</dbReference>
<reference evidence="5" key="1">
    <citation type="submission" date="2023-03" db="EMBL/GenBank/DDBJ databases">
        <title>Near-Complete genome sequence of Lipomyces tetrasporous NRRL Y-64009, an oleaginous yeast capable of growing on lignocellulosic hydrolysates.</title>
        <authorList>
            <consortium name="Lawrence Berkeley National Laboratory"/>
            <person name="Jagtap S.S."/>
            <person name="Liu J.-J."/>
            <person name="Walukiewicz H.E."/>
            <person name="Pangilinan J."/>
            <person name="Lipzen A."/>
            <person name="Ahrendt S."/>
            <person name="Koriabine M."/>
            <person name="Cobaugh K."/>
            <person name="Salamov A."/>
            <person name="Yoshinaga Y."/>
            <person name="Ng V."/>
            <person name="Daum C."/>
            <person name="Grigoriev I.V."/>
            <person name="Slininger P.J."/>
            <person name="Dien B.S."/>
            <person name="Jin Y.-S."/>
            <person name="Rao C.V."/>
        </authorList>
    </citation>
    <scope>NUCLEOTIDE SEQUENCE</scope>
    <source>
        <strain evidence="5">NRRL Y-64009</strain>
    </source>
</reference>
<comment type="catalytic activity">
    <reaction evidence="1">
        <text>(4aS,6R)-4a-hydroxy-L-erythro-5,6,7,8-tetrahydrobiopterin = (6R)-L-erythro-6,7-dihydrobiopterin + H2O</text>
        <dbReference type="Rhea" id="RHEA:11920"/>
        <dbReference type="ChEBI" id="CHEBI:15377"/>
        <dbReference type="ChEBI" id="CHEBI:15642"/>
        <dbReference type="ChEBI" id="CHEBI:43120"/>
        <dbReference type="EC" id="4.2.1.96"/>
    </reaction>
</comment>
<evidence type="ECO:0000256" key="4">
    <source>
        <dbReference type="ARBA" id="ARBA00023239"/>
    </source>
</evidence>
<evidence type="ECO:0000256" key="2">
    <source>
        <dbReference type="ARBA" id="ARBA00006472"/>
    </source>
</evidence>
<proteinExistence type="inferred from homology"/>
<evidence type="ECO:0000313" key="5">
    <source>
        <dbReference type="EMBL" id="KAJ8103086.1"/>
    </source>
</evidence>
<evidence type="ECO:0000256" key="3">
    <source>
        <dbReference type="ARBA" id="ARBA00013252"/>
    </source>
</evidence>
<name>A0AAD7QY11_9ASCO</name>
<sequence>MDLSCRRPAAKIVTSSSRPARHRFSLVRLVCCRRCYAADNKSKTTATKNNGLGVQWAPKILLDPLFQNESERRRQRRLARRSLLAPLGSSNNNDVYTQMKKEVPLDDILEWIQETAPELPELQEQRALTDPMRDMLRRSGWKIVTTPAADGGYNQLVRQFKFRGFQDSFVFLARLSQIVTLSDHFPEIEWDRHHIWVKLKTFGTAKNADQPSAVHFVSKSDVDMAKLINSVVDEMTASNQILPDIVPTAAKRVGRNLQRDIEKIVQSKDDYKLEELVHQVLSLRVS</sequence>
<dbReference type="RefSeq" id="XP_056046536.1">
    <property type="nucleotide sequence ID" value="XM_056189592.1"/>
</dbReference>
<dbReference type="Gene3D" id="3.30.1360.20">
    <property type="entry name" value="Transcriptional coactivator/pterin dehydratase"/>
    <property type="match status" value="1"/>
</dbReference>
<dbReference type="SUPFAM" id="SSF55248">
    <property type="entry name" value="PCD-like"/>
    <property type="match status" value="1"/>
</dbReference>
<dbReference type="GO" id="GO:0006729">
    <property type="term" value="P:tetrahydrobiopterin biosynthetic process"/>
    <property type="evidence" value="ECO:0007669"/>
    <property type="project" value="InterPro"/>
</dbReference>
<comment type="caution">
    <text evidence="5">The sequence shown here is derived from an EMBL/GenBank/DDBJ whole genome shotgun (WGS) entry which is preliminary data.</text>
</comment>